<protein>
    <submittedName>
        <fullName evidence="2">GNAT family N-acetyltransferase</fullName>
    </submittedName>
</protein>
<dbReference type="AlphaFoldDB" id="A0A8J7QFR7"/>
<dbReference type="Proteomes" id="UP000664417">
    <property type="component" value="Unassembled WGS sequence"/>
</dbReference>
<organism evidence="2 3">
    <name type="scientific">Acanthopleuribacter pedis</name>
    <dbReference type="NCBI Taxonomy" id="442870"/>
    <lineage>
        <taxon>Bacteria</taxon>
        <taxon>Pseudomonadati</taxon>
        <taxon>Acidobacteriota</taxon>
        <taxon>Holophagae</taxon>
        <taxon>Acanthopleuribacterales</taxon>
        <taxon>Acanthopleuribacteraceae</taxon>
        <taxon>Acanthopleuribacter</taxon>
    </lineage>
</organism>
<dbReference type="PROSITE" id="PS51186">
    <property type="entry name" value="GNAT"/>
    <property type="match status" value="1"/>
</dbReference>
<dbReference type="Gene3D" id="3.40.630.30">
    <property type="match status" value="1"/>
</dbReference>
<keyword evidence="3" id="KW-1185">Reference proteome</keyword>
<dbReference type="InterPro" id="IPR016181">
    <property type="entry name" value="Acyl_CoA_acyltransferase"/>
</dbReference>
<proteinExistence type="predicted"/>
<dbReference type="Pfam" id="PF13673">
    <property type="entry name" value="Acetyltransf_10"/>
    <property type="match status" value="1"/>
</dbReference>
<dbReference type="CDD" id="cd04301">
    <property type="entry name" value="NAT_SF"/>
    <property type="match status" value="1"/>
</dbReference>
<evidence type="ECO:0000313" key="2">
    <source>
        <dbReference type="EMBL" id="MBO1319130.1"/>
    </source>
</evidence>
<comment type="caution">
    <text evidence="2">The sequence shown here is derived from an EMBL/GenBank/DDBJ whole genome shotgun (WGS) entry which is preliminary data.</text>
</comment>
<sequence>MEQASDVTWKLIPFEDLTVHELYQITILRERVFVVEQDCVYLDADGADPDCFHLCGYHQDALVAYLRVVPPGLKYANAASVGRVVTAPEARGMSLGKTLMKQGLEATERLYPHHDIKISGQCYLERFYRNLGFEAQGETYLEDGIPHVAMLRRRTTEEEA</sequence>
<evidence type="ECO:0000313" key="3">
    <source>
        <dbReference type="Proteomes" id="UP000664417"/>
    </source>
</evidence>
<dbReference type="RefSeq" id="WP_207858949.1">
    <property type="nucleotide sequence ID" value="NZ_JAFREP010000008.1"/>
</dbReference>
<evidence type="ECO:0000259" key="1">
    <source>
        <dbReference type="PROSITE" id="PS51186"/>
    </source>
</evidence>
<name>A0A8J7QFR7_9BACT</name>
<gene>
    <name evidence="2" type="ORF">J3U88_11725</name>
</gene>
<dbReference type="GO" id="GO:0016747">
    <property type="term" value="F:acyltransferase activity, transferring groups other than amino-acyl groups"/>
    <property type="evidence" value="ECO:0007669"/>
    <property type="project" value="InterPro"/>
</dbReference>
<dbReference type="InterPro" id="IPR000182">
    <property type="entry name" value="GNAT_dom"/>
</dbReference>
<feature type="domain" description="N-acetyltransferase" evidence="1">
    <location>
        <begin position="12"/>
        <end position="155"/>
    </location>
</feature>
<accession>A0A8J7QFR7</accession>
<reference evidence="2" key="1">
    <citation type="submission" date="2021-03" db="EMBL/GenBank/DDBJ databases">
        <authorList>
            <person name="Wang G."/>
        </authorList>
    </citation>
    <scope>NUCLEOTIDE SEQUENCE</scope>
    <source>
        <strain evidence="2">KCTC 12899</strain>
    </source>
</reference>
<dbReference type="EMBL" id="JAFREP010000008">
    <property type="protein sequence ID" value="MBO1319130.1"/>
    <property type="molecule type" value="Genomic_DNA"/>
</dbReference>
<dbReference type="SUPFAM" id="SSF55729">
    <property type="entry name" value="Acyl-CoA N-acyltransferases (Nat)"/>
    <property type="match status" value="1"/>
</dbReference>